<dbReference type="GO" id="GO:0030515">
    <property type="term" value="F:snoRNA binding"/>
    <property type="evidence" value="ECO:0007669"/>
    <property type="project" value="InterPro"/>
</dbReference>
<dbReference type="InterPro" id="IPR013949">
    <property type="entry name" value="Utp6"/>
</dbReference>
<organism evidence="6 7">
    <name type="scientific">Eptatretus burgeri</name>
    <name type="common">Inshore hagfish</name>
    <dbReference type="NCBI Taxonomy" id="7764"/>
    <lineage>
        <taxon>Eukaryota</taxon>
        <taxon>Metazoa</taxon>
        <taxon>Chordata</taxon>
        <taxon>Craniata</taxon>
        <taxon>Vertebrata</taxon>
        <taxon>Cyclostomata</taxon>
        <taxon>Myxini</taxon>
        <taxon>Myxiniformes</taxon>
        <taxon>Myxinidae</taxon>
        <taxon>Eptatretinae</taxon>
        <taxon>Eptatretus</taxon>
    </lineage>
</organism>
<reference evidence="6" key="1">
    <citation type="submission" date="2025-08" db="UniProtKB">
        <authorList>
            <consortium name="Ensembl"/>
        </authorList>
    </citation>
    <scope>IDENTIFICATION</scope>
</reference>
<accession>A0A8C4MZW4</accession>
<evidence type="ECO:0000256" key="2">
    <source>
        <dbReference type="ARBA" id="ARBA00022552"/>
    </source>
</evidence>
<dbReference type="GO" id="GO:0032040">
    <property type="term" value="C:small-subunit processome"/>
    <property type="evidence" value="ECO:0007669"/>
    <property type="project" value="TreeGrafter"/>
</dbReference>
<evidence type="ECO:0000256" key="1">
    <source>
        <dbReference type="ARBA" id="ARBA00004604"/>
    </source>
</evidence>
<name>A0A8C4MZW4_EPTBU</name>
<dbReference type="Proteomes" id="UP000694388">
    <property type="component" value="Unplaced"/>
</dbReference>
<dbReference type="InterPro" id="IPR055347">
    <property type="entry name" value="UTP6_N"/>
</dbReference>
<dbReference type="Pfam" id="PF08640">
    <property type="entry name" value="U3_assoc_6"/>
    <property type="match status" value="1"/>
</dbReference>
<dbReference type="GO" id="GO:0000462">
    <property type="term" value="P:maturation of SSU-rRNA from tricistronic rRNA transcript (SSU-rRNA, 5.8S rRNA, LSU-rRNA)"/>
    <property type="evidence" value="ECO:0007669"/>
    <property type="project" value="InterPro"/>
</dbReference>
<protein>
    <recommendedName>
        <fullName evidence="5">U3 small nucleolar RNA-associated protein 6 N-terminal domain-containing protein</fullName>
    </recommendedName>
</protein>
<keyword evidence="7" id="KW-1185">Reference proteome</keyword>
<evidence type="ECO:0000256" key="4">
    <source>
        <dbReference type="ARBA" id="ARBA00023242"/>
    </source>
</evidence>
<keyword evidence="4" id="KW-0539">Nucleus</keyword>
<feature type="domain" description="U3 small nucleolar RNA-associated protein 6 N-terminal" evidence="5">
    <location>
        <begin position="36"/>
        <end position="93"/>
    </location>
</feature>
<evidence type="ECO:0000256" key="3">
    <source>
        <dbReference type="ARBA" id="ARBA00022737"/>
    </source>
</evidence>
<keyword evidence="2" id="KW-0698">rRNA processing</keyword>
<keyword evidence="3" id="KW-0677">Repeat</keyword>
<sequence length="150" mass="17471">CDLYRSKAGTCDVFNTINSYTSNGLSPLVLITIVTRAIVKKVTALEYRVLRCQISKEDYLAYIQYEINLLSLLKKRRKATGYNYKKEIEYASVTRIHALFKRAEAKWKDDLQLWLSHIKFCKLWKCKMQLSKLYASVLAIHPNKIGKVFV</sequence>
<evidence type="ECO:0000259" key="5">
    <source>
        <dbReference type="Pfam" id="PF08640"/>
    </source>
</evidence>
<dbReference type="PANTHER" id="PTHR23271">
    <property type="entry name" value="HEPATOCELLULAR CARCINOMA-ASSOCIATED ANTIGEN 66"/>
    <property type="match status" value="1"/>
</dbReference>
<dbReference type="PANTHER" id="PTHR23271:SF1">
    <property type="entry name" value="U3 SMALL NUCLEOLAR RNA-ASSOCIATED PROTEIN 6 HOMOLOG"/>
    <property type="match status" value="1"/>
</dbReference>
<dbReference type="GO" id="GO:0034388">
    <property type="term" value="C:Pwp2p-containing subcomplex of 90S preribosome"/>
    <property type="evidence" value="ECO:0007669"/>
    <property type="project" value="TreeGrafter"/>
</dbReference>
<dbReference type="AlphaFoldDB" id="A0A8C4MZW4"/>
<dbReference type="Ensembl" id="ENSEBUT00000000337.1">
    <property type="protein sequence ID" value="ENSEBUP00000000048.1"/>
    <property type="gene ID" value="ENSEBUG00000000334.1"/>
</dbReference>
<reference evidence="6" key="2">
    <citation type="submission" date="2025-09" db="UniProtKB">
        <authorList>
            <consortium name="Ensembl"/>
        </authorList>
    </citation>
    <scope>IDENTIFICATION</scope>
</reference>
<dbReference type="GeneTree" id="ENSGT00390000016493"/>
<proteinExistence type="predicted"/>
<evidence type="ECO:0000313" key="6">
    <source>
        <dbReference type="Ensembl" id="ENSEBUP00000000048.1"/>
    </source>
</evidence>
<evidence type="ECO:0000313" key="7">
    <source>
        <dbReference type="Proteomes" id="UP000694388"/>
    </source>
</evidence>
<comment type="subcellular location">
    <subcellularLocation>
        <location evidence="1">Nucleus</location>
        <location evidence="1">Nucleolus</location>
    </subcellularLocation>
</comment>